<proteinExistence type="predicted"/>
<sequence>MRRALFLRIVNAIEGHDSYFQQRADATGKLGLSALQKCTAAIRQLAYGMPADAVDEYVRIAESNAIKSLLRFCSAVIEVFGDEYLRAPNEEDVQRLLAMHGERGFVGMLGSSDCMHWAWQNCPTAWAEQYSGNEEMPTIMLEAVVLRDLWFWHAFFGMPGSHNDINVLDRSDLFYRLTNMDSPQCNYSINGNEYTWAII</sequence>
<accession>A0A6A3WK38</accession>
<reference evidence="1 2" key="1">
    <citation type="submission" date="2018-08" db="EMBL/GenBank/DDBJ databases">
        <title>Genomic investigation of the strawberry pathogen Phytophthora fragariae indicates pathogenicity is determined by transcriptional variation in three key races.</title>
        <authorList>
            <person name="Adams T.M."/>
            <person name="Armitage A.D."/>
            <person name="Sobczyk M.K."/>
            <person name="Bates H.J."/>
            <person name="Dunwell J.M."/>
            <person name="Nellist C.F."/>
            <person name="Harrison R.J."/>
        </authorList>
    </citation>
    <scope>NUCLEOTIDE SEQUENCE [LARGE SCALE GENOMIC DNA]</scope>
    <source>
        <strain evidence="1 2">NOV-27</strain>
    </source>
</reference>
<comment type="caution">
    <text evidence="1">The sequence shown here is derived from an EMBL/GenBank/DDBJ whole genome shotgun (WGS) entry which is preliminary data.</text>
</comment>
<dbReference type="PANTHER" id="PTHR47150">
    <property type="entry name" value="OS12G0169200 PROTEIN"/>
    <property type="match status" value="1"/>
</dbReference>
<dbReference type="Pfam" id="PF04827">
    <property type="entry name" value="Plant_tran"/>
    <property type="match status" value="1"/>
</dbReference>
<protein>
    <submittedName>
        <fullName evidence="1">Uncharacterized protein</fullName>
    </submittedName>
</protein>
<evidence type="ECO:0000313" key="1">
    <source>
        <dbReference type="EMBL" id="KAE9183947.1"/>
    </source>
</evidence>
<organism evidence="1 2">
    <name type="scientific">Phytophthora fragariae</name>
    <dbReference type="NCBI Taxonomy" id="53985"/>
    <lineage>
        <taxon>Eukaryota</taxon>
        <taxon>Sar</taxon>
        <taxon>Stramenopiles</taxon>
        <taxon>Oomycota</taxon>
        <taxon>Peronosporomycetes</taxon>
        <taxon>Peronosporales</taxon>
        <taxon>Peronosporaceae</taxon>
        <taxon>Phytophthora</taxon>
    </lineage>
</organism>
<name>A0A6A3WK38_9STRA</name>
<dbReference type="Proteomes" id="UP000433483">
    <property type="component" value="Unassembled WGS sequence"/>
</dbReference>
<gene>
    <name evidence="1" type="ORF">PF005_g21879</name>
</gene>
<dbReference type="OrthoDB" id="127355at2759"/>
<dbReference type="PANTHER" id="PTHR47150:SF5">
    <property type="entry name" value="OS07G0546750 PROTEIN"/>
    <property type="match status" value="1"/>
</dbReference>
<dbReference type="EMBL" id="QXGB01001905">
    <property type="protein sequence ID" value="KAE9183947.1"/>
    <property type="molecule type" value="Genomic_DNA"/>
</dbReference>
<evidence type="ECO:0000313" key="2">
    <source>
        <dbReference type="Proteomes" id="UP000433483"/>
    </source>
</evidence>
<keyword evidence="2" id="KW-1185">Reference proteome</keyword>
<dbReference type="AlphaFoldDB" id="A0A6A3WK38"/>
<dbReference type="InterPro" id="IPR006912">
    <property type="entry name" value="Harbinger_derived_prot"/>
</dbReference>